<geneLocation type="plasmid" evidence="4">
    <name>plasmindB</name>
</geneLocation>
<sequence>MNILAALTCLSYQAHAAVVATGDTNIESYENSGPVKGASLTVVGGSVQGTPEMPSATVSMDGGTHYTISSRTSTIGDLTLGSASGTYGILNISGPNTILDFEFNSGTRTPGGLYLGLNGNGTLNISNGAHVDAPSLKITTNGFSLQNRSVLNITGKDSVLNVRTSVLDRGGQFTVLNGSTVNVDDGALLAIDRNFDLQAGAKLLIQNGATVNDSITSASGSMLNGDVIVSTGGSLNGPHFTFTRSITIGAPGSDLPVAPGYINNDIVLVNGSLSFNHNAKDYVFNNAISAPETSDRNLVNVVSGTTILNAVNNFKGSTLVNGGELIAGVDGAFSPQSTYNVNDNAILSLNGTRQTLSSLSNRGTVIIGGATPGGVLNLTGDYEGNNGLLIFSTKLSDDNSVTDKMNVQGNTSGTSRVKVENIGGAGNETINGIELISVGGVSAGQFLQEGRIVAGAYDYSLVRGKDGKNQNWYLTSEASVIDPGPDPENPDPGNPDPGNPDPENPDPGNPDPGTPPGIRPVKVIRPEAGAYLSNLRTARTMFDAPLNVRSGETHYVDSFTGEKKVSSLWLIQRGGHNRSSSGSGQLKTQSNRYTALIGGNIASGLTGSDGKWQAGILAGYGNSQGNTVSEFTEFNAKHNVEGYTAGLYGTWFAEGSSEKGFYSDVLLQYGWFKNRVQGKSLNDEKYRSSGFISTFENGYVYPIIISDKSTWFIQPKTEISWNGITADEHVEKNDTKVTVVNSNLMTFKAGIKAYYKTHNSIDDGKSRDFKPFVETNWLHNTKSNSIKMNDEKIGEPGSKNIGELKVGLEGRINNNATVSGYFSQQLGKDGYSDSAASMGVTWSF</sequence>
<evidence type="ECO:0000313" key="4">
    <source>
        <dbReference type="EMBL" id="XBV47698.1"/>
    </source>
</evidence>
<evidence type="ECO:0000259" key="3">
    <source>
        <dbReference type="PROSITE" id="PS51208"/>
    </source>
</evidence>
<name>A0AAU7U3X9_9GAMM</name>
<dbReference type="Pfam" id="PF18883">
    <property type="entry name" value="AC_1"/>
    <property type="match status" value="1"/>
</dbReference>
<organism evidence="4">
    <name type="scientific">Pantoea sp. BJ2</name>
    <dbReference type="NCBI Taxonomy" id="3141322"/>
    <lineage>
        <taxon>Bacteria</taxon>
        <taxon>Pseudomonadati</taxon>
        <taxon>Pseudomonadota</taxon>
        <taxon>Gammaproteobacteria</taxon>
        <taxon>Enterobacterales</taxon>
        <taxon>Erwiniaceae</taxon>
        <taxon>Pantoea</taxon>
    </lineage>
</organism>
<dbReference type="Gene3D" id="2.40.128.130">
    <property type="entry name" value="Autotransporter beta-domain"/>
    <property type="match status" value="1"/>
</dbReference>
<dbReference type="Gene3D" id="2.160.20.20">
    <property type="match status" value="1"/>
</dbReference>
<dbReference type="PANTHER" id="PTHR12338:SF5">
    <property type="entry name" value="ANTIGEN 43-RELATED"/>
    <property type="match status" value="1"/>
</dbReference>
<reference evidence="4" key="1">
    <citation type="submission" date="2024-06" db="EMBL/GenBank/DDBJ databases">
        <title>Multiomics insights into the TNT degradation mechanism by Pantoea sp. BJ2 isolated from an ammunition destruction site.</title>
        <authorList>
            <person name="Luo J."/>
        </authorList>
    </citation>
    <scope>NUCLEOTIDE SEQUENCE</scope>
    <source>
        <strain evidence="4">BJ2</strain>
        <plasmid evidence="4">plasmindB</plasmid>
    </source>
</reference>
<feature type="compositionally biased region" description="Pro residues" evidence="1">
    <location>
        <begin position="484"/>
        <end position="518"/>
    </location>
</feature>
<keyword evidence="4" id="KW-0614">Plasmid</keyword>
<dbReference type="RefSeq" id="WP_350262743.1">
    <property type="nucleotide sequence ID" value="NZ_CP158294.1"/>
</dbReference>
<dbReference type="SUPFAM" id="SSF51126">
    <property type="entry name" value="Pectin lyase-like"/>
    <property type="match status" value="1"/>
</dbReference>
<dbReference type="InterPro" id="IPR043990">
    <property type="entry name" value="AC_1"/>
</dbReference>
<dbReference type="InterPro" id="IPR036709">
    <property type="entry name" value="Autotransporte_beta_dom_sf"/>
</dbReference>
<accession>A0AAU7U3X9</accession>
<dbReference type="CDD" id="cd01344">
    <property type="entry name" value="PL2_Passenger_AT"/>
    <property type="match status" value="1"/>
</dbReference>
<dbReference type="PROSITE" id="PS51208">
    <property type="entry name" value="AUTOTRANSPORTER"/>
    <property type="match status" value="1"/>
</dbReference>
<evidence type="ECO:0000256" key="2">
    <source>
        <dbReference type="SAM" id="SignalP"/>
    </source>
</evidence>
<feature type="chain" id="PRO_5043661166" evidence="2">
    <location>
        <begin position="17"/>
        <end position="844"/>
    </location>
</feature>
<protein>
    <submittedName>
        <fullName evidence="4">Autotransporter outer membrane beta-barrel domain-containing protein</fullName>
    </submittedName>
</protein>
<dbReference type="AlphaFoldDB" id="A0AAU7U3X9"/>
<dbReference type="InterPro" id="IPR050909">
    <property type="entry name" value="Bact_Autotransporter_VF"/>
</dbReference>
<evidence type="ECO:0000256" key="1">
    <source>
        <dbReference type="SAM" id="MobiDB-lite"/>
    </source>
</evidence>
<dbReference type="InterPro" id="IPR012332">
    <property type="entry name" value="Autotransporter_pectin_lyase_C"/>
</dbReference>
<dbReference type="InterPro" id="IPR006315">
    <property type="entry name" value="OM_autotransptr_brl_dom"/>
</dbReference>
<dbReference type="NCBIfam" id="TIGR01414">
    <property type="entry name" value="autotrans_barl"/>
    <property type="match status" value="1"/>
</dbReference>
<dbReference type="EMBL" id="CP158294">
    <property type="protein sequence ID" value="XBV47698.1"/>
    <property type="molecule type" value="Genomic_DNA"/>
</dbReference>
<dbReference type="SMART" id="SM00869">
    <property type="entry name" value="Autotransporter"/>
    <property type="match status" value="1"/>
</dbReference>
<proteinExistence type="predicted"/>
<dbReference type="Pfam" id="PF03797">
    <property type="entry name" value="Autotransporter"/>
    <property type="match status" value="1"/>
</dbReference>
<dbReference type="SUPFAM" id="SSF103515">
    <property type="entry name" value="Autotransporter"/>
    <property type="match status" value="1"/>
</dbReference>
<dbReference type="InterPro" id="IPR011050">
    <property type="entry name" value="Pectin_lyase_fold/virulence"/>
</dbReference>
<keyword evidence="2" id="KW-0732">Signal</keyword>
<dbReference type="PANTHER" id="PTHR12338">
    <property type="entry name" value="AUTOTRANSPORTER"/>
    <property type="match status" value="1"/>
</dbReference>
<feature type="domain" description="Autotransporter" evidence="3">
    <location>
        <begin position="561"/>
        <end position="844"/>
    </location>
</feature>
<gene>
    <name evidence="4" type="ORF">AAF463_24015</name>
</gene>
<feature type="signal peptide" evidence="2">
    <location>
        <begin position="1"/>
        <end position="16"/>
    </location>
</feature>
<dbReference type="InterPro" id="IPR005546">
    <property type="entry name" value="Autotransporte_beta"/>
</dbReference>
<feature type="region of interest" description="Disordered" evidence="1">
    <location>
        <begin position="478"/>
        <end position="521"/>
    </location>
</feature>
<dbReference type="GO" id="GO:0019867">
    <property type="term" value="C:outer membrane"/>
    <property type="evidence" value="ECO:0007669"/>
    <property type="project" value="InterPro"/>
</dbReference>